<dbReference type="SMART" id="SM00567">
    <property type="entry name" value="EZ_HEAT"/>
    <property type="match status" value="6"/>
</dbReference>
<dbReference type="InterPro" id="IPR011989">
    <property type="entry name" value="ARM-like"/>
</dbReference>
<dbReference type="EMBL" id="REFW01000001">
    <property type="protein sequence ID" value="RMB62179.1"/>
    <property type="molecule type" value="Genomic_DNA"/>
</dbReference>
<dbReference type="Pfam" id="PF13646">
    <property type="entry name" value="HEAT_2"/>
    <property type="match status" value="2"/>
</dbReference>
<dbReference type="AlphaFoldDB" id="A0A3M0GLX6"/>
<protein>
    <submittedName>
        <fullName evidence="1">HEAT repeat domain-containing protein</fullName>
    </submittedName>
</protein>
<comment type="caution">
    <text evidence="1">The sequence shown here is derived from an EMBL/GenBank/DDBJ whole genome shotgun (WGS) entry which is preliminary data.</text>
</comment>
<dbReference type="InterPro" id="IPR004155">
    <property type="entry name" value="PBS_lyase_HEAT"/>
</dbReference>
<evidence type="ECO:0000313" key="1">
    <source>
        <dbReference type="EMBL" id="RMB62179.1"/>
    </source>
</evidence>
<reference evidence="1 2" key="1">
    <citation type="submission" date="2018-10" db="EMBL/GenBank/DDBJ databases">
        <title>Tessaracoccus antarcticuss sp. nov., isolated from sediment.</title>
        <authorList>
            <person name="Zhou L.Y."/>
            <person name="Du Z.J."/>
        </authorList>
    </citation>
    <scope>NUCLEOTIDE SEQUENCE [LARGE SCALE GENOMIC DNA]</scope>
    <source>
        <strain evidence="1 2">JDX10</strain>
    </source>
</reference>
<accession>A0A3M0GLX6</accession>
<dbReference type="Proteomes" id="UP000275256">
    <property type="component" value="Unassembled WGS sequence"/>
</dbReference>
<dbReference type="GO" id="GO:0016491">
    <property type="term" value="F:oxidoreductase activity"/>
    <property type="evidence" value="ECO:0007669"/>
    <property type="project" value="TreeGrafter"/>
</dbReference>
<keyword evidence="2" id="KW-1185">Reference proteome</keyword>
<dbReference type="SUPFAM" id="SSF48371">
    <property type="entry name" value="ARM repeat"/>
    <property type="match status" value="2"/>
</dbReference>
<dbReference type="Gene3D" id="1.25.10.10">
    <property type="entry name" value="Leucine-rich Repeat Variant"/>
    <property type="match status" value="2"/>
</dbReference>
<name>A0A3M0GLX6_9ACTN</name>
<proteinExistence type="predicted"/>
<organism evidence="1 2">
    <name type="scientific">Tessaracoccus antarcticus</name>
    <dbReference type="NCBI Taxonomy" id="2479848"/>
    <lineage>
        <taxon>Bacteria</taxon>
        <taxon>Bacillati</taxon>
        <taxon>Actinomycetota</taxon>
        <taxon>Actinomycetes</taxon>
        <taxon>Propionibacteriales</taxon>
        <taxon>Propionibacteriaceae</taxon>
        <taxon>Tessaracoccus</taxon>
    </lineage>
</organism>
<dbReference type="RefSeq" id="WP_121900729.1">
    <property type="nucleotide sequence ID" value="NZ_REFW01000001.1"/>
</dbReference>
<dbReference type="InterPro" id="IPR016024">
    <property type="entry name" value="ARM-type_fold"/>
</dbReference>
<gene>
    <name evidence="1" type="ORF">EAX62_06335</name>
</gene>
<dbReference type="OrthoDB" id="9134742at2"/>
<dbReference type="PANTHER" id="PTHR12697">
    <property type="entry name" value="PBS LYASE HEAT-LIKE PROTEIN"/>
    <property type="match status" value="1"/>
</dbReference>
<sequence>MDTTQFTTLITHPDRDVRLRAAMDAGTLHDPHVTAALVARLGVEDDARVRENLTWALVQHGDVAVPAVLALLRSENPLERRQAAHVLSKIGDPSHVPHLLPVVADADPDVAIKAYRAAASTGSPDVVHPLVARLGDGDAGQRDALSNAMQQLGELGVGALVEALGDGDATVRLHAAEALAQIGEDARAATTALAGRVADEDADVALAAVMALGAVGGDDAAAVLGDVVSAGHQPLAAVARRLVNAAA</sequence>
<dbReference type="PANTHER" id="PTHR12697:SF5">
    <property type="entry name" value="DEOXYHYPUSINE HYDROXYLASE"/>
    <property type="match status" value="1"/>
</dbReference>
<evidence type="ECO:0000313" key="2">
    <source>
        <dbReference type="Proteomes" id="UP000275256"/>
    </source>
</evidence>